<feature type="domain" description="Response regulatory" evidence="2">
    <location>
        <begin position="6"/>
        <end position="129"/>
    </location>
</feature>
<keyword evidence="4" id="KW-1185">Reference proteome</keyword>
<dbReference type="OrthoDB" id="671006at2"/>
<dbReference type="PANTHER" id="PTHR44520">
    <property type="entry name" value="RESPONSE REGULATOR RCP1-RELATED"/>
    <property type="match status" value="1"/>
</dbReference>
<dbReference type="EMBL" id="QMFY01000015">
    <property type="protein sequence ID" value="RAV98709.1"/>
    <property type="molecule type" value="Genomic_DNA"/>
</dbReference>
<proteinExistence type="predicted"/>
<dbReference type="RefSeq" id="WP_112749106.1">
    <property type="nucleotide sequence ID" value="NZ_QMFY01000015.1"/>
</dbReference>
<name>A0A364XWG3_9BACT</name>
<reference evidence="3 4" key="1">
    <citation type="submission" date="2018-06" db="EMBL/GenBank/DDBJ databases">
        <title>Chryseolinea flavus sp. nov., a member of the phylum Bacteroidetes isolated from soil.</title>
        <authorList>
            <person name="Li Y."/>
            <person name="Wang J."/>
        </authorList>
    </citation>
    <scope>NUCLEOTIDE SEQUENCE [LARGE SCALE GENOMIC DNA]</scope>
    <source>
        <strain evidence="3 4">SDU1-6</strain>
    </source>
</reference>
<keyword evidence="1" id="KW-0597">Phosphoprotein</keyword>
<evidence type="ECO:0000313" key="3">
    <source>
        <dbReference type="EMBL" id="RAV98709.1"/>
    </source>
</evidence>
<dbReference type="Gene3D" id="3.40.50.2300">
    <property type="match status" value="1"/>
</dbReference>
<dbReference type="InterPro" id="IPR052893">
    <property type="entry name" value="TCS_response_regulator"/>
</dbReference>
<evidence type="ECO:0000259" key="2">
    <source>
        <dbReference type="PROSITE" id="PS50110"/>
    </source>
</evidence>
<protein>
    <submittedName>
        <fullName evidence="3">Response regulator</fullName>
    </submittedName>
</protein>
<organism evidence="3 4">
    <name type="scientific">Pseudochryseolinea flava</name>
    <dbReference type="NCBI Taxonomy" id="2059302"/>
    <lineage>
        <taxon>Bacteria</taxon>
        <taxon>Pseudomonadati</taxon>
        <taxon>Bacteroidota</taxon>
        <taxon>Cytophagia</taxon>
        <taxon>Cytophagales</taxon>
        <taxon>Fulvivirgaceae</taxon>
        <taxon>Pseudochryseolinea</taxon>
    </lineage>
</organism>
<comment type="caution">
    <text evidence="3">The sequence shown here is derived from an EMBL/GenBank/DDBJ whole genome shotgun (WGS) entry which is preliminary data.</text>
</comment>
<evidence type="ECO:0000313" key="4">
    <source>
        <dbReference type="Proteomes" id="UP000251889"/>
    </source>
</evidence>
<accession>A0A364XWG3</accession>
<dbReference type="Proteomes" id="UP000251889">
    <property type="component" value="Unassembled WGS sequence"/>
</dbReference>
<evidence type="ECO:0000256" key="1">
    <source>
        <dbReference type="PROSITE-ProRule" id="PRU00169"/>
    </source>
</evidence>
<feature type="modified residue" description="4-aspartylphosphate" evidence="1">
    <location>
        <position position="62"/>
    </location>
</feature>
<sequence>MTDHCQILVVDDDVEDHLILSEYFRDIGKERCVGFIENGQKALDFLSTIPSEEPLPKLIVLDLNMPIMNGSQTLLNLKQTSRFKNIPVIILSTSQNENEKRKCLSFGAVDYMVKPCTLEEGRTIVDHFVTFI</sequence>
<dbReference type="GO" id="GO:0000160">
    <property type="term" value="P:phosphorelay signal transduction system"/>
    <property type="evidence" value="ECO:0007669"/>
    <property type="project" value="InterPro"/>
</dbReference>
<dbReference type="PROSITE" id="PS50110">
    <property type="entry name" value="RESPONSE_REGULATORY"/>
    <property type="match status" value="1"/>
</dbReference>
<dbReference type="AlphaFoldDB" id="A0A364XWG3"/>
<gene>
    <name evidence="3" type="ORF">DQQ10_22090</name>
</gene>
<dbReference type="InterPro" id="IPR011006">
    <property type="entry name" value="CheY-like_superfamily"/>
</dbReference>
<dbReference type="SMART" id="SM00448">
    <property type="entry name" value="REC"/>
    <property type="match status" value="1"/>
</dbReference>
<dbReference type="SUPFAM" id="SSF52172">
    <property type="entry name" value="CheY-like"/>
    <property type="match status" value="1"/>
</dbReference>
<dbReference type="InterPro" id="IPR001789">
    <property type="entry name" value="Sig_transdc_resp-reg_receiver"/>
</dbReference>
<dbReference type="PANTHER" id="PTHR44520:SF2">
    <property type="entry name" value="RESPONSE REGULATOR RCP1"/>
    <property type="match status" value="1"/>
</dbReference>
<dbReference type="Pfam" id="PF00072">
    <property type="entry name" value="Response_reg"/>
    <property type="match status" value="1"/>
</dbReference>